<evidence type="ECO:0000313" key="4">
    <source>
        <dbReference type="Proteomes" id="UP000286045"/>
    </source>
</evidence>
<keyword evidence="2" id="KW-0472">Membrane</keyword>
<feature type="compositionally biased region" description="Polar residues" evidence="1">
    <location>
        <begin position="247"/>
        <end position="261"/>
    </location>
</feature>
<keyword evidence="2" id="KW-1133">Transmembrane helix</keyword>
<accession>A0A439D409</accession>
<evidence type="ECO:0000313" key="3">
    <source>
        <dbReference type="EMBL" id="RWA09135.1"/>
    </source>
</evidence>
<evidence type="ECO:0000256" key="1">
    <source>
        <dbReference type="SAM" id="MobiDB-lite"/>
    </source>
</evidence>
<proteinExistence type="predicted"/>
<sequence>MVTMDQQADDNNRDTIHRTASRDPKTKHRRHSPAEFGRGNASACVTACFDQLIPSVEDTCRQLQQPEYRQTRLWDLYCCDSTNCGVYIGNIGQSPNVDLIINECQNIGFYSIEDPGPPTIDYCASSTPGTITTGLPPYTLAVGPSFVPVSEIPSTGSPAPHTIPPTLTSKPPVSLTPTSAASSSSTSTSSPTPTTSPSRFPAGAKIAVGVFSVIAVLAVTALLTLLFHRRRRGSRSSSPGRLLMPYNSRSYPEPQSGSRTPLITPPPSASSRSAPLTPPAKLSDRKYLQPVHREGVPRPLAPLRGGGQTLPSSPSYAPTQSQVVPLHQRRAAMSAQAPTSTTTPAPPRYPESSVYSSGSRPGTPTITIDSNKASSVHSGSATVVGTSTPPSSTTRFPRAHNGPLELSDFATPAGPPPNRALPAPPANHPKSPSFSASSVSPRSPTFPAPALVRGDGHIVSAQQGAATAPPASMSTKELRDLTESYARETRESWGSWSGVGGGGPGVTAPGGRRSRGNRGSTEKQVGAKTTMTVQELDLEKLSGRY</sequence>
<feature type="region of interest" description="Disordered" evidence="1">
    <location>
        <begin position="1"/>
        <end position="35"/>
    </location>
</feature>
<name>A0A439D409_9PEZI</name>
<protein>
    <submittedName>
        <fullName evidence="3">Uncharacterized protein</fullName>
    </submittedName>
</protein>
<feature type="compositionally biased region" description="Low complexity" evidence="1">
    <location>
        <begin position="176"/>
        <end position="198"/>
    </location>
</feature>
<evidence type="ECO:0000256" key="2">
    <source>
        <dbReference type="SAM" id="Phobius"/>
    </source>
</evidence>
<gene>
    <name evidence="3" type="ORF">EKO27_g5964</name>
</gene>
<feature type="compositionally biased region" description="Basic and acidic residues" evidence="1">
    <location>
        <begin position="10"/>
        <end position="24"/>
    </location>
</feature>
<dbReference type="Proteomes" id="UP000286045">
    <property type="component" value="Unassembled WGS sequence"/>
</dbReference>
<comment type="caution">
    <text evidence="3">The sequence shown here is derived from an EMBL/GenBank/DDBJ whole genome shotgun (WGS) entry which is preliminary data.</text>
</comment>
<feature type="compositionally biased region" description="Low complexity" evidence="1">
    <location>
        <begin position="428"/>
        <end position="443"/>
    </location>
</feature>
<feature type="compositionally biased region" description="Low complexity" evidence="1">
    <location>
        <begin position="331"/>
        <end position="343"/>
    </location>
</feature>
<feature type="region of interest" description="Disordered" evidence="1">
    <location>
        <begin position="231"/>
        <end position="545"/>
    </location>
</feature>
<dbReference type="STRING" id="363999.A0A439D409"/>
<organism evidence="3 4">
    <name type="scientific">Xylaria grammica</name>
    <dbReference type="NCBI Taxonomy" id="363999"/>
    <lineage>
        <taxon>Eukaryota</taxon>
        <taxon>Fungi</taxon>
        <taxon>Dikarya</taxon>
        <taxon>Ascomycota</taxon>
        <taxon>Pezizomycotina</taxon>
        <taxon>Sordariomycetes</taxon>
        <taxon>Xylariomycetidae</taxon>
        <taxon>Xylariales</taxon>
        <taxon>Xylariaceae</taxon>
        <taxon>Xylaria</taxon>
    </lineage>
</organism>
<keyword evidence="2" id="KW-0812">Transmembrane</keyword>
<dbReference type="EMBL" id="RYZI01000167">
    <property type="protein sequence ID" value="RWA09135.1"/>
    <property type="molecule type" value="Genomic_DNA"/>
</dbReference>
<feature type="compositionally biased region" description="Basic and acidic residues" evidence="1">
    <location>
        <begin position="282"/>
        <end position="296"/>
    </location>
</feature>
<keyword evidence="4" id="KW-1185">Reference proteome</keyword>
<feature type="compositionally biased region" description="Pro residues" evidence="1">
    <location>
        <begin position="413"/>
        <end position="427"/>
    </location>
</feature>
<feature type="compositionally biased region" description="Basic and acidic residues" evidence="1">
    <location>
        <begin position="476"/>
        <end position="491"/>
    </location>
</feature>
<feature type="transmembrane region" description="Helical" evidence="2">
    <location>
        <begin position="206"/>
        <end position="227"/>
    </location>
</feature>
<feature type="compositionally biased region" description="Polar residues" evidence="1">
    <location>
        <begin position="353"/>
        <end position="385"/>
    </location>
</feature>
<feature type="region of interest" description="Disordered" evidence="1">
    <location>
        <begin position="153"/>
        <end position="199"/>
    </location>
</feature>
<dbReference type="AlphaFoldDB" id="A0A439D409"/>
<feature type="compositionally biased region" description="Polar residues" evidence="1">
    <location>
        <begin position="309"/>
        <end position="323"/>
    </location>
</feature>
<reference evidence="3 4" key="1">
    <citation type="submission" date="2018-12" db="EMBL/GenBank/DDBJ databases">
        <title>Draft genome sequence of Xylaria grammica IHI A82.</title>
        <authorList>
            <person name="Buettner E."/>
            <person name="Kellner H."/>
        </authorList>
    </citation>
    <scope>NUCLEOTIDE SEQUENCE [LARGE SCALE GENOMIC DNA]</scope>
    <source>
        <strain evidence="3 4">IHI A82</strain>
    </source>
</reference>